<reference evidence="1 2" key="1">
    <citation type="submission" date="2019-06" db="EMBL/GenBank/DDBJ databases">
        <title>Genomic Encyclopedia of Archaeal and Bacterial Type Strains, Phase II (KMG-II): from individual species to whole genera.</title>
        <authorList>
            <person name="Goeker M."/>
        </authorList>
    </citation>
    <scope>NUCLEOTIDE SEQUENCE [LARGE SCALE GENOMIC DNA]</scope>
    <source>
        <strain evidence="1 2">DSM 24789</strain>
    </source>
</reference>
<gene>
    <name evidence="1" type="ORF">BC670_2497</name>
</gene>
<dbReference type="PANTHER" id="PTHR39337:SF1">
    <property type="entry name" value="BLR5642 PROTEIN"/>
    <property type="match status" value="1"/>
</dbReference>
<evidence type="ECO:0000313" key="2">
    <source>
        <dbReference type="Proteomes" id="UP000320773"/>
    </source>
</evidence>
<comment type="caution">
    <text evidence="1">The sequence shown here is derived from an EMBL/GenBank/DDBJ whole genome shotgun (WGS) entry which is preliminary data.</text>
</comment>
<organism evidence="1 2">
    <name type="scientific">Flavobacterium branchiophilum</name>
    <dbReference type="NCBI Taxonomy" id="55197"/>
    <lineage>
        <taxon>Bacteria</taxon>
        <taxon>Pseudomonadati</taxon>
        <taxon>Bacteroidota</taxon>
        <taxon>Flavobacteriia</taxon>
        <taxon>Flavobacteriales</taxon>
        <taxon>Flavobacteriaceae</taxon>
        <taxon>Flavobacterium</taxon>
    </lineage>
</organism>
<sequence>MEINNLYTIGYGNRTLENFISLLQKYDIKILVDVRTTPFSRFRPQFNKLSIMRTLEDKNIQYVHKGAELGGKPAEIENVIYKVYNNFHERKNSVQYLQGISFLEQGLEMNCKIAIMCCELDYKNCHRYSLVGEDISNRGWGVLHIDKNGELTKHKGLF</sequence>
<dbReference type="InterPro" id="IPR014519">
    <property type="entry name" value="UCP024492"/>
</dbReference>
<name>A0A543G606_9FLAO</name>
<dbReference type="EMBL" id="VFPJ01000001">
    <property type="protein sequence ID" value="TQM41520.1"/>
    <property type="molecule type" value="Genomic_DNA"/>
</dbReference>
<dbReference type="PANTHER" id="PTHR39337">
    <property type="entry name" value="BLR5642 PROTEIN"/>
    <property type="match status" value="1"/>
</dbReference>
<dbReference type="InterPro" id="IPR007438">
    <property type="entry name" value="DUF488"/>
</dbReference>
<dbReference type="Proteomes" id="UP000320773">
    <property type="component" value="Unassembled WGS sequence"/>
</dbReference>
<accession>A0A543G606</accession>
<dbReference type="AlphaFoldDB" id="A0A543G606"/>
<dbReference type="RefSeq" id="WP_089081495.1">
    <property type="nucleotide sequence ID" value="NZ_VFPJ01000001.1"/>
</dbReference>
<proteinExistence type="predicted"/>
<protein>
    <submittedName>
        <fullName evidence="1">Uncharacterized protein DUF488</fullName>
    </submittedName>
</protein>
<dbReference type="Pfam" id="PF04343">
    <property type="entry name" value="DUF488"/>
    <property type="match status" value="1"/>
</dbReference>
<dbReference type="PIRSF" id="PIRSF024492">
    <property type="entry name" value="UCP024492"/>
    <property type="match status" value="1"/>
</dbReference>
<evidence type="ECO:0000313" key="1">
    <source>
        <dbReference type="EMBL" id="TQM41520.1"/>
    </source>
</evidence>